<accession>A0ABQ7Y1M4</accession>
<comment type="caution">
    <text evidence="1">The sequence shown here is derived from an EMBL/GenBank/DDBJ whole genome shotgun (WGS) entry which is preliminary data.</text>
</comment>
<name>A0ABQ7Y1M4_BRANA</name>
<evidence type="ECO:0000313" key="1">
    <source>
        <dbReference type="EMBL" id="KAH0862104.1"/>
    </source>
</evidence>
<organism evidence="1 2">
    <name type="scientific">Brassica napus</name>
    <name type="common">Rape</name>
    <dbReference type="NCBI Taxonomy" id="3708"/>
    <lineage>
        <taxon>Eukaryota</taxon>
        <taxon>Viridiplantae</taxon>
        <taxon>Streptophyta</taxon>
        <taxon>Embryophyta</taxon>
        <taxon>Tracheophyta</taxon>
        <taxon>Spermatophyta</taxon>
        <taxon>Magnoliopsida</taxon>
        <taxon>eudicotyledons</taxon>
        <taxon>Gunneridae</taxon>
        <taxon>Pentapetalae</taxon>
        <taxon>rosids</taxon>
        <taxon>malvids</taxon>
        <taxon>Brassicales</taxon>
        <taxon>Brassicaceae</taxon>
        <taxon>Brassiceae</taxon>
        <taxon>Brassica</taxon>
    </lineage>
</organism>
<proteinExistence type="predicted"/>
<dbReference type="Proteomes" id="UP000824890">
    <property type="component" value="Unassembled WGS sequence"/>
</dbReference>
<protein>
    <submittedName>
        <fullName evidence="1">Uncharacterized protein</fullName>
    </submittedName>
</protein>
<sequence>MKVSRKLIMQSQDASVEDAKARPLQTYLKDLVGRTYTFKLKLFEFKFSSSKHQSLTTARTFDDNERQPMPNFAEHEPWRWSCEHLRLLMVRPEKPLRPTVAMMLLMVEGTAAATPTLPTHMELMLR</sequence>
<gene>
    <name evidence="1" type="ORF">HID58_079315</name>
</gene>
<reference evidence="1 2" key="1">
    <citation type="submission" date="2021-05" db="EMBL/GenBank/DDBJ databases">
        <title>Genome Assembly of Synthetic Allotetraploid Brassica napus Reveals Homoeologous Exchanges between Subgenomes.</title>
        <authorList>
            <person name="Davis J.T."/>
        </authorList>
    </citation>
    <scope>NUCLEOTIDE SEQUENCE [LARGE SCALE GENOMIC DNA]</scope>
    <source>
        <strain evidence="2">cv. Da-Ae</strain>
        <tissue evidence="1">Seedling</tissue>
    </source>
</reference>
<evidence type="ECO:0000313" key="2">
    <source>
        <dbReference type="Proteomes" id="UP000824890"/>
    </source>
</evidence>
<keyword evidence="2" id="KW-1185">Reference proteome</keyword>
<dbReference type="EMBL" id="JAGKQM010000018">
    <property type="protein sequence ID" value="KAH0862104.1"/>
    <property type="molecule type" value="Genomic_DNA"/>
</dbReference>